<dbReference type="PANTHER" id="PTHR45527:SF1">
    <property type="entry name" value="FATTY ACID SYNTHASE"/>
    <property type="match status" value="1"/>
</dbReference>
<comment type="cofactor">
    <cofactor evidence="1">
        <name>pantetheine 4'-phosphate</name>
        <dbReference type="ChEBI" id="CHEBI:47942"/>
    </cofactor>
</comment>
<dbReference type="InterPro" id="IPR000873">
    <property type="entry name" value="AMP-dep_synth/lig_dom"/>
</dbReference>
<dbReference type="RefSeq" id="WP_239103142.1">
    <property type="nucleotide sequence ID" value="NZ_BOMW01000087.1"/>
</dbReference>
<evidence type="ECO:0000256" key="1">
    <source>
        <dbReference type="ARBA" id="ARBA00001957"/>
    </source>
</evidence>
<proteinExistence type="predicted"/>
<dbReference type="GO" id="GO:0031177">
    <property type="term" value="F:phosphopantetheine binding"/>
    <property type="evidence" value="ECO:0007669"/>
    <property type="project" value="TreeGrafter"/>
</dbReference>
<comment type="caution">
    <text evidence="5">The sequence shown here is derived from an EMBL/GenBank/DDBJ whole genome shotgun (WGS) entry which is preliminary data.</text>
</comment>
<dbReference type="GO" id="GO:0044550">
    <property type="term" value="P:secondary metabolite biosynthetic process"/>
    <property type="evidence" value="ECO:0007669"/>
    <property type="project" value="TreeGrafter"/>
</dbReference>
<dbReference type="PANTHER" id="PTHR45527">
    <property type="entry name" value="NONRIBOSOMAL PEPTIDE SYNTHETASE"/>
    <property type="match status" value="1"/>
</dbReference>
<gene>
    <name evidence="5" type="ORF">Asi03nite_69910</name>
</gene>
<dbReference type="GO" id="GO:0008610">
    <property type="term" value="P:lipid biosynthetic process"/>
    <property type="evidence" value="ECO:0007669"/>
    <property type="project" value="UniProtKB-ARBA"/>
</dbReference>
<reference evidence="5" key="1">
    <citation type="submission" date="2021-01" db="EMBL/GenBank/DDBJ databases">
        <title>Whole genome shotgun sequence of Actinoplanes siamensis NBRC 109076.</title>
        <authorList>
            <person name="Komaki H."/>
            <person name="Tamura T."/>
        </authorList>
    </citation>
    <scope>NUCLEOTIDE SEQUENCE</scope>
    <source>
        <strain evidence="5">NBRC 109076</strain>
    </source>
</reference>
<feature type="domain" description="Carrier" evidence="4">
    <location>
        <begin position="987"/>
        <end position="1062"/>
    </location>
</feature>
<dbReference type="InterPro" id="IPR006162">
    <property type="entry name" value="Ppantetheine_attach_site"/>
</dbReference>
<dbReference type="InterPro" id="IPR045851">
    <property type="entry name" value="AMP-bd_C_sf"/>
</dbReference>
<organism evidence="5 6">
    <name type="scientific">Actinoplanes siamensis</name>
    <dbReference type="NCBI Taxonomy" id="1223317"/>
    <lineage>
        <taxon>Bacteria</taxon>
        <taxon>Bacillati</taxon>
        <taxon>Actinomycetota</taxon>
        <taxon>Actinomycetes</taxon>
        <taxon>Micromonosporales</taxon>
        <taxon>Micromonosporaceae</taxon>
        <taxon>Actinoplanes</taxon>
    </lineage>
</organism>
<dbReference type="SUPFAM" id="SSF52777">
    <property type="entry name" value="CoA-dependent acyltransferases"/>
    <property type="match status" value="2"/>
</dbReference>
<dbReference type="Gene3D" id="3.40.50.1820">
    <property type="entry name" value="alpha/beta hydrolase"/>
    <property type="match status" value="1"/>
</dbReference>
<dbReference type="Gene3D" id="3.40.50.980">
    <property type="match status" value="2"/>
</dbReference>
<dbReference type="GO" id="GO:0003824">
    <property type="term" value="F:catalytic activity"/>
    <property type="evidence" value="ECO:0007669"/>
    <property type="project" value="InterPro"/>
</dbReference>
<evidence type="ECO:0000259" key="4">
    <source>
        <dbReference type="PROSITE" id="PS50075"/>
    </source>
</evidence>
<dbReference type="InterPro" id="IPR009081">
    <property type="entry name" value="PP-bd_ACP"/>
</dbReference>
<dbReference type="Pfam" id="PF00668">
    <property type="entry name" value="Condensation"/>
    <property type="match status" value="1"/>
</dbReference>
<protein>
    <recommendedName>
        <fullName evidence="4">Carrier domain-containing protein</fullName>
    </recommendedName>
</protein>
<dbReference type="EMBL" id="BOMW01000087">
    <property type="protein sequence ID" value="GIF09453.1"/>
    <property type="molecule type" value="Genomic_DNA"/>
</dbReference>
<dbReference type="InterPro" id="IPR036736">
    <property type="entry name" value="ACP-like_sf"/>
</dbReference>
<dbReference type="Pfam" id="PF13193">
    <property type="entry name" value="AMP-binding_C"/>
    <property type="match status" value="1"/>
</dbReference>
<dbReference type="GO" id="GO:0043041">
    <property type="term" value="P:amino acid activation for nonribosomal peptide biosynthetic process"/>
    <property type="evidence" value="ECO:0007669"/>
    <property type="project" value="TreeGrafter"/>
</dbReference>
<dbReference type="Pfam" id="PF00550">
    <property type="entry name" value="PP-binding"/>
    <property type="match status" value="1"/>
</dbReference>
<dbReference type="AlphaFoldDB" id="A0A919NEL2"/>
<dbReference type="Gene3D" id="2.30.38.10">
    <property type="entry name" value="Luciferase, Domain 3"/>
    <property type="match status" value="1"/>
</dbReference>
<dbReference type="Pfam" id="PF00501">
    <property type="entry name" value="AMP-binding"/>
    <property type="match status" value="1"/>
</dbReference>
<dbReference type="InterPro" id="IPR029058">
    <property type="entry name" value="AB_hydrolase_fold"/>
</dbReference>
<dbReference type="Gene3D" id="3.30.559.30">
    <property type="entry name" value="Nonribosomal peptide synthetase, condensation domain"/>
    <property type="match status" value="1"/>
</dbReference>
<dbReference type="GO" id="GO:0005737">
    <property type="term" value="C:cytoplasm"/>
    <property type="evidence" value="ECO:0007669"/>
    <property type="project" value="TreeGrafter"/>
</dbReference>
<dbReference type="PROSITE" id="PS50075">
    <property type="entry name" value="CARRIER"/>
    <property type="match status" value="1"/>
</dbReference>
<dbReference type="SUPFAM" id="SSF56801">
    <property type="entry name" value="Acetyl-CoA synthetase-like"/>
    <property type="match status" value="1"/>
</dbReference>
<evidence type="ECO:0000256" key="3">
    <source>
        <dbReference type="ARBA" id="ARBA00022553"/>
    </source>
</evidence>
<evidence type="ECO:0000313" key="6">
    <source>
        <dbReference type="Proteomes" id="UP000629619"/>
    </source>
</evidence>
<dbReference type="InterPro" id="IPR025110">
    <property type="entry name" value="AMP-bd_C"/>
</dbReference>
<dbReference type="InterPro" id="IPR023213">
    <property type="entry name" value="CAT-like_dom_sf"/>
</dbReference>
<keyword evidence="2" id="KW-0596">Phosphopantetheine</keyword>
<evidence type="ECO:0000256" key="2">
    <source>
        <dbReference type="ARBA" id="ARBA00022450"/>
    </source>
</evidence>
<accession>A0A919NEL2</accession>
<sequence length="1079" mass="112712">MRSFDASPAHKGLWLADGMASGTLNHALTMWDVAGELDAATMESAFRHVLDEAEVLRVTFVDEGEGLRLVPRELGDWQPFRLDVSAAADPGQAAREALSDLVRRPFDVARDLLFRLGVVKLAADRSLLVIAYHHLVSDGFGAGGLLSRRLAEVYTALLGGQDIPAPPHSWDLGSFAALAADYLGSEQATEDLEFWRDYLKEAPPAAQVPGVVVPEERRLELSAPLSEADQWAEVAGVIGMAARTLTVPRAEADTWTAAAESMGVWRSSMLTTATAAFLRHRCDLPEFLLSLATGNRGGAAGTTPGLAVNVVPVRVRAPLGATFEELADAIVDETSEIYGHTLCHYSDIQRASGVASSERGSFGAVVNVIEFAEQLFFAGHPARYSGATTGSFNELSIGVYTDGTADSDLFIRLDAPASLYSRAQLRLIGEDLIAFVRAAVAGEAPSIGALDVVAGAERDQVLAAPGDSTVAGAEATVAELFARQVAADPDAVAIVSGDVTLTYRELDERSGRAAAALRRRGLGAEAVVAVALPRSAELAAVLLGVVKAGAAYLPIDPALLAGQIRSQVAAGGAAALLTDAATAALLPSGPAVPVTMVDDLWEDAAGDGGPAPVRPDNLVAVTYGSGPAGAGPAVLVTHRNLTRYVVDRHWSRVVPGDVLWSGSPASDALALELWVPLAHGGRVVVAAAPDLDGDALAAVRATHPVALAWLPAGLVAAVAAQRPESLAGLREIWTQADEVPVAALQRLRAAAPDLSIVNSHGPAGTSALIPARGAAEEPAPGVAASGGLTDGTARYVLGPGLAPVPAGVAGDLYVAGSAVARGGAGNPGHTAAHFVPCPFGPAGGLMYRTGDRARWGAEGRLEHVGRAGVRARIRGAEVDTGRIEEVLCEHPRLAQSVVVVGEDGSGQQRLAAYVVPVPGLGADGAGTHDPRTELSHEELSRFVAGRVQESLLPSAFTVLDRLPVTAAGRLDRTRLPQPEFRDGLYRAPRNRTEQVLAKLFADVLELGRVGIDEDFFDLGGNSLRAIRLVGLIRAELRLEVSIRTLFAARTIVGLSERWENLSRSSRPALRRRTKGGAVV</sequence>
<keyword evidence="6" id="KW-1185">Reference proteome</keyword>
<dbReference type="SUPFAM" id="SSF47336">
    <property type="entry name" value="ACP-like"/>
    <property type="match status" value="1"/>
</dbReference>
<dbReference type="Proteomes" id="UP000629619">
    <property type="component" value="Unassembled WGS sequence"/>
</dbReference>
<evidence type="ECO:0000313" key="5">
    <source>
        <dbReference type="EMBL" id="GIF09453.1"/>
    </source>
</evidence>
<dbReference type="InterPro" id="IPR001242">
    <property type="entry name" value="Condensation_dom"/>
</dbReference>
<dbReference type="PROSITE" id="PS00012">
    <property type="entry name" value="PHOSPHOPANTETHEINE"/>
    <property type="match status" value="1"/>
</dbReference>
<keyword evidence="3" id="KW-0597">Phosphoprotein</keyword>
<dbReference type="Gene3D" id="3.30.559.10">
    <property type="entry name" value="Chloramphenicol acetyltransferase-like domain"/>
    <property type="match status" value="1"/>
</dbReference>
<name>A0A919NEL2_9ACTN</name>
<dbReference type="Gene3D" id="3.30.300.30">
    <property type="match status" value="1"/>
</dbReference>